<proteinExistence type="inferred from homology"/>
<keyword evidence="6 7" id="KW-0472">Membrane</keyword>
<dbReference type="KEGG" id="lxl:KDY119_02908"/>
<dbReference type="PANTHER" id="PTHR30576">
    <property type="entry name" value="COLANIC BIOSYNTHESIS UDP-GLUCOSE LIPID CARRIER TRANSFERASE"/>
    <property type="match status" value="1"/>
</dbReference>
<keyword evidence="4 7" id="KW-0812">Transmembrane</keyword>
<feature type="transmembrane region" description="Helical" evidence="7">
    <location>
        <begin position="120"/>
        <end position="136"/>
    </location>
</feature>
<dbReference type="RefSeq" id="WP_227994366.1">
    <property type="nucleotide sequence ID" value="NZ_BAABIH010000008.1"/>
</dbReference>
<evidence type="ECO:0000256" key="5">
    <source>
        <dbReference type="ARBA" id="ARBA00022989"/>
    </source>
</evidence>
<comment type="similarity">
    <text evidence="2">Belongs to the bacterial sugar transferase family.</text>
</comment>
<gene>
    <name evidence="9" type="ORF">KDY119_02908</name>
</gene>
<evidence type="ECO:0000256" key="1">
    <source>
        <dbReference type="ARBA" id="ARBA00004141"/>
    </source>
</evidence>
<name>A0A5P9QD31_9MICO</name>
<comment type="subcellular location">
    <subcellularLocation>
        <location evidence="1">Membrane</location>
        <topology evidence="1">Multi-pass membrane protein</topology>
    </subcellularLocation>
</comment>
<evidence type="ECO:0000256" key="2">
    <source>
        <dbReference type="ARBA" id="ARBA00006464"/>
    </source>
</evidence>
<accession>A0A5P9QD31</accession>
<evidence type="ECO:0000256" key="6">
    <source>
        <dbReference type="ARBA" id="ARBA00023136"/>
    </source>
</evidence>
<evidence type="ECO:0000256" key="7">
    <source>
        <dbReference type="SAM" id="Phobius"/>
    </source>
</evidence>
<feature type="transmembrane region" description="Helical" evidence="7">
    <location>
        <begin position="83"/>
        <end position="99"/>
    </location>
</feature>
<reference evidence="9 10" key="1">
    <citation type="submission" date="2019-10" db="EMBL/GenBank/DDBJ databases">
        <title>Genome sequence of Luteimicrobium xylanilyticum HY-24.</title>
        <authorList>
            <person name="Kim D.Y."/>
            <person name="Park H.-Y."/>
        </authorList>
    </citation>
    <scope>NUCLEOTIDE SEQUENCE [LARGE SCALE GENOMIC DNA]</scope>
    <source>
        <strain evidence="9 10">HY-24</strain>
    </source>
</reference>
<dbReference type="NCBIfam" id="TIGR03025">
    <property type="entry name" value="EPS_sugtrans"/>
    <property type="match status" value="1"/>
</dbReference>
<keyword evidence="10" id="KW-1185">Reference proteome</keyword>
<feature type="transmembrane region" description="Helical" evidence="7">
    <location>
        <begin position="142"/>
        <end position="162"/>
    </location>
</feature>
<dbReference type="Pfam" id="PF02397">
    <property type="entry name" value="Bac_transf"/>
    <property type="match status" value="1"/>
</dbReference>
<dbReference type="PANTHER" id="PTHR30576:SF10">
    <property type="entry name" value="SLL5057 PROTEIN"/>
    <property type="match status" value="1"/>
</dbReference>
<feature type="transmembrane region" description="Helical" evidence="7">
    <location>
        <begin position="45"/>
        <end position="63"/>
    </location>
</feature>
<evidence type="ECO:0000256" key="4">
    <source>
        <dbReference type="ARBA" id="ARBA00022692"/>
    </source>
</evidence>
<feature type="transmembrane region" description="Helical" evidence="7">
    <location>
        <begin position="317"/>
        <end position="338"/>
    </location>
</feature>
<keyword evidence="5 7" id="KW-1133">Transmembrane helix</keyword>
<dbReference type="Proteomes" id="UP000326702">
    <property type="component" value="Chromosome"/>
</dbReference>
<dbReference type="GO" id="GO:0016780">
    <property type="term" value="F:phosphotransferase activity, for other substituted phosphate groups"/>
    <property type="evidence" value="ECO:0007669"/>
    <property type="project" value="TreeGrafter"/>
</dbReference>
<sequence length="505" mass="55240">MAGIVADRFRGTSPRAAEARRRARVRAARADVDRSRWYAAYRRRLLLTDAAAVLLSVVVGYVAHWRGIVAGRPDTGVTWHDPLSAAVIALCWFGFLAYTKSRDIKVLGAGSAEYQRVFGATWRMFAALAIVAFVAREYGARGYIAVAAPLGLATLLLGRYGWRQWLHRRRDEGLCVSTVLAIGHRSHVEDLVSDLNNRRDSGYRVVGACVPVAELTDGPDVQGVPVLGDVFGAADIAGAIGVDTVAVTGSGALTKDVVRRLGWELEPSGVDLMLTAALADVAGPRITITPAENAALVHVEAPRFTGGRYWLKALTDWFGAFVLTLLLSPVLVVVAIAVKATSRGKVFFSQQRVGRNGTLFPMYKFRSMREGAEKEVDALADLNEAAGPLFKIRDDPRVTRVGRVLRRYSIDELPQLLNVLRGDMSLVGPRPPLPGEVSAYENDVRRRLLVKPGMTGLWQTSGRSDLSWEQSVRLDVYYVENWTLFGDLVILARTAKAVLRSDGAF</sequence>
<dbReference type="AlphaFoldDB" id="A0A5P9QD31"/>
<evidence type="ECO:0000259" key="8">
    <source>
        <dbReference type="Pfam" id="PF02397"/>
    </source>
</evidence>
<dbReference type="InterPro" id="IPR017475">
    <property type="entry name" value="EPS_sugar_tfrase"/>
</dbReference>
<dbReference type="GO" id="GO:0016020">
    <property type="term" value="C:membrane"/>
    <property type="evidence" value="ECO:0007669"/>
    <property type="project" value="UniProtKB-SubCell"/>
</dbReference>
<dbReference type="EMBL" id="CP045529">
    <property type="protein sequence ID" value="QFU99378.1"/>
    <property type="molecule type" value="Genomic_DNA"/>
</dbReference>
<evidence type="ECO:0000313" key="10">
    <source>
        <dbReference type="Proteomes" id="UP000326702"/>
    </source>
</evidence>
<dbReference type="InterPro" id="IPR003362">
    <property type="entry name" value="Bact_transf"/>
</dbReference>
<evidence type="ECO:0000256" key="3">
    <source>
        <dbReference type="ARBA" id="ARBA00022679"/>
    </source>
</evidence>
<evidence type="ECO:0000313" key="9">
    <source>
        <dbReference type="EMBL" id="QFU99378.1"/>
    </source>
</evidence>
<organism evidence="9 10">
    <name type="scientific">Luteimicrobium xylanilyticum</name>
    <dbReference type="NCBI Taxonomy" id="1133546"/>
    <lineage>
        <taxon>Bacteria</taxon>
        <taxon>Bacillati</taxon>
        <taxon>Actinomycetota</taxon>
        <taxon>Actinomycetes</taxon>
        <taxon>Micrococcales</taxon>
        <taxon>Luteimicrobium</taxon>
    </lineage>
</organism>
<feature type="domain" description="Bacterial sugar transferase" evidence="8">
    <location>
        <begin position="312"/>
        <end position="499"/>
    </location>
</feature>
<protein>
    <submittedName>
        <fullName evidence="9">UDP-glucose:undecaprenyl-phosphate glucose-1-phosphate transferase</fullName>
    </submittedName>
</protein>
<keyword evidence="3 9" id="KW-0808">Transferase</keyword>
<dbReference type="Pfam" id="PF13727">
    <property type="entry name" value="CoA_binding_3"/>
    <property type="match status" value="1"/>
</dbReference>